<organism evidence="3 4">
    <name type="scientific">Candidatus Scalindua japonica</name>
    <dbReference type="NCBI Taxonomy" id="1284222"/>
    <lineage>
        <taxon>Bacteria</taxon>
        <taxon>Pseudomonadati</taxon>
        <taxon>Planctomycetota</taxon>
        <taxon>Candidatus Brocadiia</taxon>
        <taxon>Candidatus Brocadiales</taxon>
        <taxon>Candidatus Scalinduaceae</taxon>
        <taxon>Candidatus Scalindua</taxon>
    </lineage>
</organism>
<dbReference type="InterPro" id="IPR050992">
    <property type="entry name" value="CheZ_family_phosphatases"/>
</dbReference>
<dbReference type="CDD" id="cd17905">
    <property type="entry name" value="CheC-like"/>
    <property type="match status" value="1"/>
</dbReference>
<dbReference type="PANTHER" id="PTHR43693">
    <property type="entry name" value="PROTEIN PHOSPHATASE CHEZ"/>
    <property type="match status" value="1"/>
</dbReference>
<dbReference type="SUPFAM" id="SSF103039">
    <property type="entry name" value="CheC-like"/>
    <property type="match status" value="1"/>
</dbReference>
<keyword evidence="1" id="KW-0145">Chemotaxis</keyword>
<evidence type="ECO:0000256" key="1">
    <source>
        <dbReference type="ARBA" id="ARBA00022500"/>
    </source>
</evidence>
<protein>
    <submittedName>
        <fullName evidence="3">Chemotaxis protein</fullName>
    </submittedName>
</protein>
<dbReference type="GO" id="GO:0006935">
    <property type="term" value="P:chemotaxis"/>
    <property type="evidence" value="ECO:0007669"/>
    <property type="project" value="UniProtKB-KW"/>
</dbReference>
<dbReference type="GO" id="GO:0016787">
    <property type="term" value="F:hydrolase activity"/>
    <property type="evidence" value="ECO:0007669"/>
    <property type="project" value="UniProtKB-KW"/>
</dbReference>
<comment type="caution">
    <text evidence="3">The sequence shown here is derived from an EMBL/GenBank/DDBJ whole genome shotgun (WGS) entry which is preliminary data.</text>
</comment>
<proteinExistence type="predicted"/>
<keyword evidence="4" id="KW-1185">Reference proteome</keyword>
<evidence type="ECO:0000313" key="3">
    <source>
        <dbReference type="EMBL" id="GAX60071.1"/>
    </source>
</evidence>
<dbReference type="Gene3D" id="3.40.1550.10">
    <property type="entry name" value="CheC-like"/>
    <property type="match status" value="1"/>
</dbReference>
<dbReference type="AlphaFoldDB" id="A0A286TW63"/>
<reference evidence="3 4" key="1">
    <citation type="journal article" date="2017" name="Environ. Microbiol. Rep.">
        <title>Genetic diversity of marine anaerobic ammonium-oxidizing bacteria as revealed by genomic and proteomic analyses of 'Candidatus Scalindua japonica'.</title>
        <authorList>
            <person name="Oshiki M."/>
            <person name="Mizuto K."/>
            <person name="Kimura Z."/>
            <person name="Kindaichi T."/>
            <person name="Satoh H."/>
            <person name="Okabe S."/>
        </authorList>
    </citation>
    <scope>NUCLEOTIDE SEQUENCE [LARGE SCALE GENOMIC DNA]</scope>
    <source>
        <strain evidence="4">husup-a2</strain>
    </source>
</reference>
<sequence length="216" mass="24385">MRISNEHLKMLDIIVKISIDNASRSFSKSIKHAALIELVKTELVDISEITEEMNNDFREMVASMLRLEGSLNGKIMFMIPLDGALILQDFYLQETTGTAKEFNELTEGTVQEIGNILASAIGNTFASGMGSMLPTPPQVLCDFAGSIFNQLIFEESINNDKILLTETKFRLHDTEIDCYFFLLPDLSTLEQSLSKFENKDNLNNYTRNKIDVEKIT</sequence>
<name>A0A286TW63_9BACT</name>
<gene>
    <name evidence="3" type="primary">cheC</name>
    <name evidence="3" type="ORF">SCALIN_C05_0156</name>
</gene>
<evidence type="ECO:0000256" key="2">
    <source>
        <dbReference type="ARBA" id="ARBA00022801"/>
    </source>
</evidence>
<dbReference type="InterPro" id="IPR028976">
    <property type="entry name" value="CheC-like_sf"/>
</dbReference>
<dbReference type="Proteomes" id="UP000218542">
    <property type="component" value="Unassembled WGS sequence"/>
</dbReference>
<dbReference type="OrthoDB" id="263548at2"/>
<keyword evidence="2" id="KW-0378">Hydrolase</keyword>
<dbReference type="RefSeq" id="WP_096893308.1">
    <property type="nucleotide sequence ID" value="NZ_BAOS01000005.1"/>
</dbReference>
<evidence type="ECO:0000313" key="4">
    <source>
        <dbReference type="Proteomes" id="UP000218542"/>
    </source>
</evidence>
<dbReference type="EMBL" id="BAOS01000005">
    <property type="protein sequence ID" value="GAX60071.1"/>
    <property type="molecule type" value="Genomic_DNA"/>
</dbReference>
<dbReference type="PANTHER" id="PTHR43693:SF1">
    <property type="entry name" value="PROTEIN PHOSPHATASE CHEZ"/>
    <property type="match status" value="1"/>
</dbReference>
<accession>A0A286TW63</accession>